<dbReference type="GO" id="GO:0005886">
    <property type="term" value="C:plasma membrane"/>
    <property type="evidence" value="ECO:0007669"/>
    <property type="project" value="UniProtKB-SubCell"/>
</dbReference>
<dbReference type="KEGG" id="gph:GEMMAAP_14225"/>
<evidence type="ECO:0000313" key="11">
    <source>
        <dbReference type="EMBL" id="AMW06876.1"/>
    </source>
</evidence>
<feature type="domain" description="ABC transmembrane type-1" evidence="10">
    <location>
        <begin position="59"/>
        <end position="265"/>
    </location>
</feature>
<protein>
    <recommendedName>
        <fullName evidence="3 9">Phosphate transport system permease protein PstA</fullName>
    </recommendedName>
</protein>
<dbReference type="NCBIfam" id="TIGR00974">
    <property type="entry name" value="3a0107s02c"/>
    <property type="match status" value="1"/>
</dbReference>
<accession>A0A143BPB6</accession>
<dbReference type="Gene3D" id="1.10.3720.10">
    <property type="entry name" value="MetI-like"/>
    <property type="match status" value="1"/>
</dbReference>
<feature type="transmembrane region" description="Helical" evidence="9">
    <location>
        <begin position="243"/>
        <end position="265"/>
    </location>
</feature>
<comment type="similarity">
    <text evidence="2 9">Belongs to the binding-protein-dependent transport system permease family. CysTW subfamily.</text>
</comment>
<evidence type="ECO:0000256" key="7">
    <source>
        <dbReference type="ARBA" id="ARBA00022989"/>
    </source>
</evidence>
<dbReference type="GO" id="GO:0035435">
    <property type="term" value="P:phosphate ion transmembrane transport"/>
    <property type="evidence" value="ECO:0007669"/>
    <property type="project" value="InterPro"/>
</dbReference>
<keyword evidence="5 9" id="KW-1003">Cell membrane</keyword>
<comment type="subcellular location">
    <subcellularLocation>
        <location evidence="1 9">Cell membrane</location>
        <topology evidence="1 9">Multi-pass membrane protein</topology>
    </subcellularLocation>
</comment>
<dbReference type="STRING" id="1379270.GEMMAAP_14225"/>
<keyword evidence="12" id="KW-1185">Reference proteome</keyword>
<dbReference type="Proteomes" id="UP000076404">
    <property type="component" value="Chromosome"/>
</dbReference>
<proteinExistence type="inferred from homology"/>
<dbReference type="CDD" id="cd06261">
    <property type="entry name" value="TM_PBP2"/>
    <property type="match status" value="1"/>
</dbReference>
<keyword evidence="6 9" id="KW-0812">Transmembrane</keyword>
<evidence type="ECO:0000256" key="1">
    <source>
        <dbReference type="ARBA" id="ARBA00004651"/>
    </source>
</evidence>
<evidence type="ECO:0000259" key="10">
    <source>
        <dbReference type="PROSITE" id="PS50928"/>
    </source>
</evidence>
<evidence type="ECO:0000313" key="12">
    <source>
        <dbReference type="Proteomes" id="UP000076404"/>
    </source>
</evidence>
<evidence type="ECO:0000256" key="5">
    <source>
        <dbReference type="ARBA" id="ARBA00022475"/>
    </source>
</evidence>
<dbReference type="PANTHER" id="PTHR43470">
    <property type="entry name" value="PHOSPHATE TRANSPORT SYSTEM PERMEASE PROTEIN PSTA-RELATED"/>
    <property type="match status" value="1"/>
</dbReference>
<keyword evidence="7 9" id="KW-1133">Transmembrane helix</keyword>
<feature type="transmembrane region" description="Helical" evidence="9">
    <location>
        <begin position="203"/>
        <end position="223"/>
    </location>
</feature>
<dbReference type="PROSITE" id="PS50928">
    <property type="entry name" value="ABC_TM1"/>
    <property type="match status" value="1"/>
</dbReference>
<dbReference type="Pfam" id="PF00528">
    <property type="entry name" value="BPD_transp_1"/>
    <property type="match status" value="1"/>
</dbReference>
<evidence type="ECO:0000256" key="6">
    <source>
        <dbReference type="ARBA" id="ARBA00022692"/>
    </source>
</evidence>
<dbReference type="InterPro" id="IPR005672">
    <property type="entry name" value="Phosphate_PstA"/>
</dbReference>
<dbReference type="InterPro" id="IPR035906">
    <property type="entry name" value="MetI-like_sf"/>
</dbReference>
<evidence type="ECO:0000256" key="8">
    <source>
        <dbReference type="ARBA" id="ARBA00023136"/>
    </source>
</evidence>
<dbReference type="eggNOG" id="COG0581">
    <property type="taxonomic scope" value="Bacteria"/>
</dbReference>
<sequence length="273" mass="29009">MLVQRVATVALWSATLLTLALLVLIIVFVMQRGLSQVTWDFLSQAPSRSGAEGGIWPMIVGTLYVTAAGVLLATPIGLGAAIYLAEYTAEGRVSRIIRSGTESLAGVPSIIFGLFGFAFFVTTLGLGWSILSGGLTLGAMILPTIIRTAEEALRAVPREFRHVAQSLGASKWDAIRTVVLPVAAPGVATGVVLGVGRAISETAAVIFTAGVALEMPTSLFSSTRTMSVHFYTLTMEGISDEKAYGTAAVLVVTILLLNIMAYSLMHRMTRRYR</sequence>
<dbReference type="InterPro" id="IPR000515">
    <property type="entry name" value="MetI-like"/>
</dbReference>
<keyword evidence="8 9" id="KW-0472">Membrane</keyword>
<evidence type="ECO:0000256" key="3">
    <source>
        <dbReference type="ARBA" id="ARBA00016864"/>
    </source>
</evidence>
<reference evidence="11 12" key="1">
    <citation type="journal article" date="2014" name="Proc. Natl. Acad. Sci. U.S.A.">
        <title>Functional type 2 photosynthetic reaction centers found in the rare bacterial phylum Gemmatimonadetes.</title>
        <authorList>
            <person name="Zeng Y."/>
            <person name="Feng F."/>
            <person name="Medova H."/>
            <person name="Dean J."/>
            <person name="Koblizek M."/>
        </authorList>
    </citation>
    <scope>NUCLEOTIDE SEQUENCE [LARGE SCALE GENOMIC DNA]</scope>
    <source>
        <strain evidence="11 12">AP64</strain>
    </source>
</reference>
<keyword evidence="4" id="KW-0813">Transport</keyword>
<gene>
    <name evidence="11" type="ORF">GEMMAAP_14225</name>
</gene>
<feature type="transmembrane region" description="Helical" evidence="9">
    <location>
        <begin position="9"/>
        <end position="34"/>
    </location>
</feature>
<evidence type="ECO:0000256" key="4">
    <source>
        <dbReference type="ARBA" id="ARBA00022448"/>
    </source>
</evidence>
<dbReference type="AlphaFoldDB" id="A0A143BPB6"/>
<dbReference type="EMBL" id="CP011454">
    <property type="protein sequence ID" value="AMW06876.1"/>
    <property type="molecule type" value="Genomic_DNA"/>
</dbReference>
<evidence type="ECO:0000256" key="9">
    <source>
        <dbReference type="RuleBase" id="RU363043"/>
    </source>
</evidence>
<evidence type="ECO:0000256" key="2">
    <source>
        <dbReference type="ARBA" id="ARBA00007069"/>
    </source>
</evidence>
<feature type="transmembrane region" description="Helical" evidence="9">
    <location>
        <begin position="105"/>
        <end position="131"/>
    </location>
</feature>
<feature type="transmembrane region" description="Helical" evidence="9">
    <location>
        <begin position="174"/>
        <end position="196"/>
    </location>
</feature>
<dbReference type="GO" id="GO:0005315">
    <property type="term" value="F:phosphate transmembrane transporter activity"/>
    <property type="evidence" value="ECO:0007669"/>
    <property type="project" value="InterPro"/>
</dbReference>
<organism evidence="11 12">
    <name type="scientific">Gemmatimonas phototrophica</name>
    <dbReference type="NCBI Taxonomy" id="1379270"/>
    <lineage>
        <taxon>Bacteria</taxon>
        <taxon>Pseudomonadati</taxon>
        <taxon>Gemmatimonadota</taxon>
        <taxon>Gemmatimonadia</taxon>
        <taxon>Gemmatimonadales</taxon>
        <taxon>Gemmatimonadaceae</taxon>
        <taxon>Gemmatimonas</taxon>
    </lineage>
</organism>
<dbReference type="PANTHER" id="PTHR43470:SF3">
    <property type="entry name" value="PHOSPHATE TRANSPORT SYSTEM PERMEASE PROTEIN PSTA-RELATED"/>
    <property type="match status" value="1"/>
</dbReference>
<name>A0A143BPB6_9BACT</name>
<dbReference type="SUPFAM" id="SSF161098">
    <property type="entry name" value="MetI-like"/>
    <property type="match status" value="1"/>
</dbReference>
<feature type="transmembrane region" description="Helical" evidence="9">
    <location>
        <begin position="54"/>
        <end position="84"/>
    </location>
</feature>
<reference evidence="11 12" key="2">
    <citation type="journal article" date="2016" name="Environ. Microbiol. Rep.">
        <title>Metagenomic evidence for the presence of phototrophic Gemmatimonadetes bacteria in diverse environments.</title>
        <authorList>
            <person name="Zeng Y."/>
            <person name="Baumbach J."/>
            <person name="Barbosa E.G."/>
            <person name="Azevedo V."/>
            <person name="Zhang C."/>
            <person name="Koblizek M."/>
        </authorList>
    </citation>
    <scope>NUCLEOTIDE SEQUENCE [LARGE SCALE GENOMIC DNA]</scope>
    <source>
        <strain evidence="11 12">AP64</strain>
    </source>
</reference>